<reference evidence="4 5" key="1">
    <citation type="submission" date="2024-01" db="EMBL/GenBank/DDBJ databases">
        <title>Genome assemblies of Stephania.</title>
        <authorList>
            <person name="Yang L."/>
        </authorList>
    </citation>
    <scope>NUCLEOTIDE SEQUENCE [LARGE SCALE GENOMIC DNA]</scope>
    <source>
        <strain evidence="4">QJT</strain>
        <tissue evidence="4">Leaf</tissue>
    </source>
</reference>
<dbReference type="GO" id="GO:0003714">
    <property type="term" value="F:transcription corepressor activity"/>
    <property type="evidence" value="ECO:0007669"/>
    <property type="project" value="InterPro"/>
</dbReference>
<evidence type="ECO:0000256" key="2">
    <source>
        <dbReference type="SAM" id="MobiDB-lite"/>
    </source>
</evidence>
<dbReference type="GO" id="GO:0000118">
    <property type="term" value="C:histone deacetylase complex"/>
    <property type="evidence" value="ECO:0007669"/>
    <property type="project" value="TreeGrafter"/>
</dbReference>
<name>A0AAP0NRS6_9MAGN</name>
<dbReference type="GO" id="GO:0000122">
    <property type="term" value="P:negative regulation of transcription by RNA polymerase II"/>
    <property type="evidence" value="ECO:0007669"/>
    <property type="project" value="TreeGrafter"/>
</dbReference>
<dbReference type="Proteomes" id="UP001417504">
    <property type="component" value="Unassembled WGS sequence"/>
</dbReference>
<organism evidence="4 5">
    <name type="scientific">Stephania japonica</name>
    <dbReference type="NCBI Taxonomy" id="461633"/>
    <lineage>
        <taxon>Eukaryota</taxon>
        <taxon>Viridiplantae</taxon>
        <taxon>Streptophyta</taxon>
        <taxon>Embryophyta</taxon>
        <taxon>Tracheophyta</taxon>
        <taxon>Spermatophyta</taxon>
        <taxon>Magnoliopsida</taxon>
        <taxon>Ranunculales</taxon>
        <taxon>Menispermaceae</taxon>
        <taxon>Menispermoideae</taxon>
        <taxon>Cissampelideae</taxon>
        <taxon>Stephania</taxon>
    </lineage>
</organism>
<dbReference type="Pfam" id="PF08295">
    <property type="entry name" value="Sin3_corepress"/>
    <property type="match status" value="1"/>
</dbReference>
<dbReference type="PANTHER" id="PTHR12346:SF0">
    <property type="entry name" value="SIN3A, ISOFORM G"/>
    <property type="match status" value="1"/>
</dbReference>
<gene>
    <name evidence="4" type="ORF">Sjap_015865</name>
</gene>
<dbReference type="GO" id="GO:0000785">
    <property type="term" value="C:chromatin"/>
    <property type="evidence" value="ECO:0007669"/>
    <property type="project" value="TreeGrafter"/>
</dbReference>
<feature type="domain" description="Histone deacetylase interacting" evidence="3">
    <location>
        <begin position="196"/>
        <end position="296"/>
    </location>
</feature>
<evidence type="ECO:0000313" key="5">
    <source>
        <dbReference type="Proteomes" id="UP001417504"/>
    </source>
</evidence>
<sequence length="386" mass="44551">MVMMIMVNCGQNRLFHRFEVNRKRCVRPATREEEAKFLLAYAKRELNDEKYDKLKKLLIGFLFRSVSTDDLISQSLDLVEGDKYLSMSFDYFFHKRPKIDPSFETQHNVDPIAMLMVKDEGEELIDKIEAIDSSTRKRFLNALNSSPLGAETLRKAEKLLGDSRLMKKSGHSAESSSKERNDVEEGNNILELDYSIYPRVTPSYVLPENDQVPKDNLPNKDSPLAALNRQCKSVASRETNSTFTTMHHNKYAEELFEVEDKRFELDVQIGSTESAIKRIEKRLKALEEKQTPKKDPLSGKDLKLIEFLYGDHGLEMIEALRTNEIKALPSILKRLKQKKKYLEGCCSALKVERTEVIVEKHKKALEHKSCHYCQVEKTPAFLRKLS</sequence>
<accession>A0AAP0NRS6</accession>
<dbReference type="EMBL" id="JBBNAE010000006">
    <property type="protein sequence ID" value="KAK9116918.1"/>
    <property type="molecule type" value="Genomic_DNA"/>
</dbReference>
<evidence type="ECO:0000259" key="3">
    <source>
        <dbReference type="SMART" id="SM00761"/>
    </source>
</evidence>
<dbReference type="AlphaFoldDB" id="A0AAP0NRS6"/>
<comment type="caution">
    <text evidence="4">The sequence shown here is derived from an EMBL/GenBank/DDBJ whole genome shotgun (WGS) entry which is preliminary data.</text>
</comment>
<evidence type="ECO:0000256" key="1">
    <source>
        <dbReference type="ARBA" id="ARBA00022491"/>
    </source>
</evidence>
<dbReference type="InterPro" id="IPR013194">
    <property type="entry name" value="HDAC_interact_dom"/>
</dbReference>
<protein>
    <recommendedName>
        <fullName evidence="3">Histone deacetylase interacting domain-containing protein</fullName>
    </recommendedName>
</protein>
<proteinExistence type="predicted"/>
<feature type="region of interest" description="Disordered" evidence="2">
    <location>
        <begin position="164"/>
        <end position="185"/>
    </location>
</feature>
<keyword evidence="1" id="KW-0678">Repressor</keyword>
<keyword evidence="5" id="KW-1185">Reference proteome</keyword>
<dbReference type="InterPro" id="IPR039774">
    <property type="entry name" value="Sin3-like"/>
</dbReference>
<evidence type="ECO:0000313" key="4">
    <source>
        <dbReference type="EMBL" id="KAK9116918.1"/>
    </source>
</evidence>
<dbReference type="SMART" id="SM00761">
    <property type="entry name" value="HDAC_interact"/>
    <property type="match status" value="1"/>
</dbReference>
<dbReference type="PANTHER" id="PTHR12346">
    <property type="entry name" value="SIN3B-RELATED"/>
    <property type="match status" value="1"/>
</dbReference>